<dbReference type="EMBL" id="LQYT01000012">
    <property type="protein sequence ID" value="KYD22285.1"/>
    <property type="molecule type" value="Genomic_DNA"/>
</dbReference>
<dbReference type="InterPro" id="IPR000537">
    <property type="entry name" value="UbiA_prenyltransferase"/>
</dbReference>
<dbReference type="NCBIfam" id="TIGR00751">
    <property type="entry name" value="menA"/>
    <property type="match status" value="1"/>
</dbReference>
<dbReference type="STRING" id="301148.B4135_1415"/>
<dbReference type="InterPro" id="IPR026046">
    <property type="entry name" value="UBIAD1"/>
</dbReference>
<evidence type="ECO:0000256" key="7">
    <source>
        <dbReference type="ARBA" id="ARBA00023136"/>
    </source>
</evidence>
<keyword evidence="7 8" id="KW-0472">Membrane</keyword>
<dbReference type="HAMAP" id="MF_01937">
    <property type="entry name" value="MenA_1"/>
    <property type="match status" value="1"/>
</dbReference>
<dbReference type="NCBIfam" id="NF004749">
    <property type="entry name" value="PRK06080.1-1"/>
    <property type="match status" value="1"/>
</dbReference>
<dbReference type="PANTHER" id="PTHR13929">
    <property type="entry name" value="1,4-DIHYDROXY-2-NAPHTHOATE OCTAPRENYLTRANSFERASE"/>
    <property type="match status" value="1"/>
</dbReference>
<evidence type="ECO:0000313" key="11">
    <source>
        <dbReference type="EMBL" id="REJ30614.1"/>
    </source>
</evidence>
<feature type="transmembrane region" description="Helical" evidence="8">
    <location>
        <begin position="157"/>
        <end position="177"/>
    </location>
</feature>
<organism evidence="10 12">
    <name type="scientific">Caldibacillus debilis</name>
    <dbReference type="NCBI Taxonomy" id="301148"/>
    <lineage>
        <taxon>Bacteria</taxon>
        <taxon>Bacillati</taxon>
        <taxon>Bacillota</taxon>
        <taxon>Bacilli</taxon>
        <taxon>Bacillales</taxon>
        <taxon>Bacillaceae</taxon>
        <taxon>Caldibacillus</taxon>
    </lineage>
</organism>
<dbReference type="EC" id="2.5.1.74" evidence="8 9"/>
<dbReference type="FunFam" id="1.10.357.140:FF:000007">
    <property type="entry name" value="1,4-dihydroxy-2-naphthoate octaprenyltransferase"/>
    <property type="match status" value="1"/>
</dbReference>
<dbReference type="Gene3D" id="1.10.357.140">
    <property type="entry name" value="UbiA prenyltransferase"/>
    <property type="match status" value="1"/>
</dbReference>
<dbReference type="RefSeq" id="WP_061568111.1">
    <property type="nucleotide sequence ID" value="NZ_JBAIZG010000042.1"/>
</dbReference>
<comment type="function">
    <text evidence="8">Conversion of 1,4-dihydroxy-2-naphthoate (DHNA) to demethylmenaquinone (DMK).</text>
</comment>
<dbReference type="PIRSF" id="PIRSF005355">
    <property type="entry name" value="UBIAD1"/>
    <property type="match status" value="1"/>
</dbReference>
<evidence type="ECO:0000313" key="12">
    <source>
        <dbReference type="Proteomes" id="UP000075683"/>
    </source>
</evidence>
<dbReference type="InterPro" id="IPR004657">
    <property type="entry name" value="MenA"/>
</dbReference>
<dbReference type="AlphaFoldDB" id="A0A150MD88"/>
<feature type="transmembrane region" description="Helical" evidence="8">
    <location>
        <begin position="228"/>
        <end position="248"/>
    </location>
</feature>
<keyword evidence="3 8" id="KW-1003">Cell membrane</keyword>
<evidence type="ECO:0000256" key="5">
    <source>
        <dbReference type="ARBA" id="ARBA00022692"/>
    </source>
</evidence>
<keyword evidence="2 8" id="KW-0474">Menaquinone biosynthesis</keyword>
<dbReference type="UniPathway" id="UPA00079">
    <property type="reaction ID" value="UER00168"/>
</dbReference>
<comment type="pathway">
    <text evidence="8">Quinol/quinone metabolism; menaquinone biosynthesis; menaquinol from 1,4-dihydroxy-2-naphthoate: step 1/2.</text>
</comment>
<comment type="catalytic activity">
    <reaction evidence="8">
        <text>an all-trans-polyprenyl diphosphate + 1,4-dihydroxy-2-naphthoate + H(+) = a 2-demethylmenaquinol + CO2 + diphosphate</text>
        <dbReference type="Rhea" id="RHEA:26478"/>
        <dbReference type="Rhea" id="RHEA-COMP:9563"/>
        <dbReference type="Rhea" id="RHEA-COMP:9564"/>
        <dbReference type="ChEBI" id="CHEBI:11173"/>
        <dbReference type="ChEBI" id="CHEBI:15378"/>
        <dbReference type="ChEBI" id="CHEBI:16526"/>
        <dbReference type="ChEBI" id="CHEBI:33019"/>
        <dbReference type="ChEBI" id="CHEBI:55437"/>
        <dbReference type="ChEBI" id="CHEBI:58914"/>
        <dbReference type="EC" id="2.5.1.74"/>
    </reaction>
</comment>
<feature type="transmembrane region" description="Helical" evidence="8">
    <location>
        <begin position="291"/>
        <end position="310"/>
    </location>
</feature>
<sequence length="311" mass="34243">MQPDPKTKPLETLDRRKGWRVWWQLTRPHTLTASFVPVTVGTVLAAEYTRIHFGLFFAMLIACLLIQTATNMFNEYFDFKRGLDNEHSVGIGGAIVREGVEPKTVYRLALILVGVSLLLGAYICMKSSWWIAVIGSLSIAVGYLYTGGPYPIAYTPLGELFSGFFMGVVIILISVFIQTGEIQTAQTLVSVPVAILIGAINLANNIRDMDGDKKSGRKTLAILLGRKRAIGLLAAMFAVSYLWLFLLIATEGMTPWILLALLSLPTAYKAVRNFIGKTAPKEMLPAMKATAKTNTQFGMLMAIGIILSYLW</sequence>
<keyword evidence="6 8" id="KW-1133">Transmembrane helix</keyword>
<dbReference type="Gene3D" id="1.20.120.1780">
    <property type="entry name" value="UbiA prenyltransferase"/>
    <property type="match status" value="1"/>
</dbReference>
<evidence type="ECO:0000313" key="13">
    <source>
        <dbReference type="Proteomes" id="UP000257014"/>
    </source>
</evidence>
<comment type="subcellular location">
    <subcellularLocation>
        <location evidence="8">Cell membrane</location>
        <topology evidence="8">Multi-pass membrane protein</topology>
    </subcellularLocation>
    <subcellularLocation>
        <location evidence="1">Membrane</location>
        <topology evidence="1">Multi-pass membrane protein</topology>
    </subcellularLocation>
</comment>
<feature type="transmembrane region" description="Helical" evidence="8">
    <location>
        <begin position="129"/>
        <end position="145"/>
    </location>
</feature>
<dbReference type="Proteomes" id="UP000075683">
    <property type="component" value="Unassembled WGS sequence"/>
</dbReference>
<dbReference type="InterPro" id="IPR044878">
    <property type="entry name" value="UbiA_sf"/>
</dbReference>
<proteinExistence type="inferred from homology"/>
<feature type="transmembrane region" description="Helical" evidence="8">
    <location>
        <begin position="105"/>
        <end position="123"/>
    </location>
</feature>
<dbReference type="EMBL" id="QEWE01000009">
    <property type="protein sequence ID" value="REJ30614.1"/>
    <property type="molecule type" value="Genomic_DNA"/>
</dbReference>
<comment type="caution">
    <text evidence="10">The sequence shown here is derived from an EMBL/GenBank/DDBJ whole genome shotgun (WGS) entry which is preliminary data.</text>
</comment>
<dbReference type="GO" id="GO:0042371">
    <property type="term" value="P:vitamin K biosynthetic process"/>
    <property type="evidence" value="ECO:0007669"/>
    <property type="project" value="TreeGrafter"/>
</dbReference>
<dbReference type="GO" id="GO:0009234">
    <property type="term" value="P:menaquinone biosynthetic process"/>
    <property type="evidence" value="ECO:0007669"/>
    <property type="project" value="UniProtKB-UniRule"/>
</dbReference>
<evidence type="ECO:0000256" key="9">
    <source>
        <dbReference type="NCBIfam" id="TIGR00751"/>
    </source>
</evidence>
<comment type="similarity">
    <text evidence="8">Belongs to the MenA family. Type 1 subfamily.</text>
</comment>
<dbReference type="PATRIC" id="fig|301148.3.peg.721"/>
<dbReference type="CDD" id="cd13962">
    <property type="entry name" value="PT_UbiA_UBIAD1"/>
    <property type="match status" value="1"/>
</dbReference>
<dbReference type="Pfam" id="PF01040">
    <property type="entry name" value="UbiA"/>
    <property type="match status" value="1"/>
</dbReference>
<evidence type="ECO:0000256" key="3">
    <source>
        <dbReference type="ARBA" id="ARBA00022475"/>
    </source>
</evidence>
<dbReference type="Proteomes" id="UP000257014">
    <property type="component" value="Unassembled WGS sequence"/>
</dbReference>
<protein>
    <recommendedName>
        <fullName evidence="8 9">1,4-dihydroxy-2-naphthoate octaprenyltransferase</fullName>
        <shortName evidence="8">DHNA-octaprenyltransferase</shortName>
        <ecNumber evidence="8 9">2.5.1.74</ecNumber>
    </recommendedName>
</protein>
<dbReference type="OrthoDB" id="9767568at2"/>
<dbReference type="GO" id="GO:0005886">
    <property type="term" value="C:plasma membrane"/>
    <property type="evidence" value="ECO:0007669"/>
    <property type="project" value="UniProtKB-SubCell"/>
</dbReference>
<keyword evidence="5 8" id="KW-0812">Transmembrane</keyword>
<gene>
    <name evidence="8" type="primary">menA</name>
    <name evidence="10" type="ORF">B4135_1415</name>
    <name evidence="11" type="ORF">C6P37_02595</name>
</gene>
<evidence type="ECO:0000256" key="2">
    <source>
        <dbReference type="ARBA" id="ARBA00022428"/>
    </source>
</evidence>
<feature type="transmembrane region" description="Helical" evidence="8">
    <location>
        <begin position="51"/>
        <end position="73"/>
    </location>
</feature>
<evidence type="ECO:0000256" key="8">
    <source>
        <dbReference type="HAMAP-Rule" id="MF_01937"/>
    </source>
</evidence>
<dbReference type="GO" id="GO:0046428">
    <property type="term" value="F:1,4-dihydroxy-2-naphthoate polyprenyltransferase activity"/>
    <property type="evidence" value="ECO:0007669"/>
    <property type="project" value="UniProtKB-UniRule"/>
</dbReference>
<keyword evidence="4 8" id="KW-0808">Transferase</keyword>
<evidence type="ECO:0000313" key="10">
    <source>
        <dbReference type="EMBL" id="KYD22285.1"/>
    </source>
</evidence>
<reference evidence="10 12" key="1">
    <citation type="submission" date="2016-01" db="EMBL/GenBank/DDBJ databases">
        <title>Draft Genome Sequences of Seven Thermophilic Sporeformers Isolated from Foods.</title>
        <authorList>
            <person name="Berendsen E.M."/>
            <person name="Wells-Bennik M.H."/>
            <person name="Krawcyk A.O."/>
            <person name="De Jong A."/>
            <person name="Holsappel S."/>
            <person name="Eijlander R.T."/>
            <person name="Kuipers O.P."/>
        </authorList>
    </citation>
    <scope>NUCLEOTIDE SEQUENCE [LARGE SCALE GENOMIC DNA]</scope>
    <source>
        <strain evidence="10 12">B4135</strain>
    </source>
</reference>
<reference evidence="11 13" key="2">
    <citation type="submission" date="2018-03" db="EMBL/GenBank/DDBJ databases">
        <authorList>
            <person name="Keele B.F."/>
        </authorList>
    </citation>
    <scope>NUCLEOTIDE SEQUENCE [LARGE SCALE GENOMIC DNA]</scope>
    <source>
        <strain evidence="11">ZCTH4_d</strain>
    </source>
</reference>
<evidence type="ECO:0000256" key="1">
    <source>
        <dbReference type="ARBA" id="ARBA00004141"/>
    </source>
</evidence>
<feature type="transmembrane region" description="Helical" evidence="8">
    <location>
        <begin position="189"/>
        <end position="207"/>
    </location>
</feature>
<evidence type="ECO:0000256" key="4">
    <source>
        <dbReference type="ARBA" id="ARBA00022679"/>
    </source>
</evidence>
<name>A0A150MD88_9BACI</name>
<dbReference type="PANTHER" id="PTHR13929:SF0">
    <property type="entry name" value="UBIA PRENYLTRANSFERASE DOMAIN-CONTAINING PROTEIN 1"/>
    <property type="match status" value="1"/>
</dbReference>
<evidence type="ECO:0000256" key="6">
    <source>
        <dbReference type="ARBA" id="ARBA00022989"/>
    </source>
</evidence>
<accession>A0A150MD88</accession>